<gene>
    <name evidence="13" type="ORF">CTOB1V02_LOCUS8956</name>
</gene>
<dbReference type="GO" id="GO:0046951">
    <property type="term" value="P:ketone body biosynthetic process"/>
    <property type="evidence" value="ECO:0007669"/>
    <property type="project" value="TreeGrafter"/>
</dbReference>
<dbReference type="UniPathway" id="UPA00896">
    <property type="reaction ID" value="UER00863"/>
</dbReference>
<dbReference type="Pfam" id="PF00567">
    <property type="entry name" value="TUDOR"/>
    <property type="match status" value="2"/>
</dbReference>
<dbReference type="InterPro" id="IPR013785">
    <property type="entry name" value="Aldolase_TIM"/>
</dbReference>
<dbReference type="PROSITE" id="PS50103">
    <property type="entry name" value="ZF_C3H1"/>
    <property type="match status" value="1"/>
</dbReference>
<evidence type="ECO:0000256" key="3">
    <source>
        <dbReference type="ARBA" id="ARBA00012910"/>
    </source>
</evidence>
<reference evidence="13" key="1">
    <citation type="submission" date="2020-11" db="EMBL/GenBank/DDBJ databases">
        <authorList>
            <person name="Tran Van P."/>
        </authorList>
    </citation>
    <scope>NUCLEOTIDE SEQUENCE</scope>
</reference>
<dbReference type="GO" id="GO:0046872">
    <property type="term" value="F:metal ion binding"/>
    <property type="evidence" value="ECO:0007669"/>
    <property type="project" value="UniProtKB-KW"/>
</dbReference>
<comment type="catalytic activity">
    <reaction evidence="10">
        <text>(3S)-3-hydroxy-3-methylglutaryl-CoA = acetoacetate + acetyl-CoA</text>
        <dbReference type="Rhea" id="RHEA:24404"/>
        <dbReference type="ChEBI" id="CHEBI:13705"/>
        <dbReference type="ChEBI" id="CHEBI:43074"/>
        <dbReference type="ChEBI" id="CHEBI:57288"/>
        <dbReference type="EC" id="4.1.3.4"/>
    </reaction>
</comment>
<comment type="pathway">
    <text evidence="1">Metabolic intermediate metabolism; (S)-3-hydroxy-3-methylglutaryl-CoA degradation; acetoacetate from (S)-3-hydroxy-3-methylglutaryl-CoA: step 1/1.</text>
</comment>
<keyword evidence="11" id="KW-0175">Coiled coil</keyword>
<dbReference type="InterPro" id="IPR002999">
    <property type="entry name" value="Tudor"/>
</dbReference>
<feature type="compositionally biased region" description="Basic and acidic residues" evidence="12">
    <location>
        <begin position="441"/>
        <end position="675"/>
    </location>
</feature>
<dbReference type="SUPFAM" id="SSF63748">
    <property type="entry name" value="Tudor/PWWP/MBT"/>
    <property type="match status" value="3"/>
</dbReference>
<evidence type="ECO:0000256" key="8">
    <source>
        <dbReference type="ARBA" id="ARBA00033783"/>
    </source>
</evidence>
<dbReference type="OrthoDB" id="1905920at2759"/>
<dbReference type="InterPro" id="IPR000891">
    <property type="entry name" value="PYR_CT"/>
</dbReference>
<dbReference type="GO" id="GO:0006552">
    <property type="term" value="P:L-leucine catabolic process"/>
    <property type="evidence" value="ECO:0007669"/>
    <property type="project" value="TreeGrafter"/>
</dbReference>
<evidence type="ECO:0000256" key="4">
    <source>
        <dbReference type="ARBA" id="ARBA00015300"/>
    </source>
</evidence>
<dbReference type="PROSITE" id="PS50304">
    <property type="entry name" value="TUDOR"/>
    <property type="match status" value="1"/>
</dbReference>
<feature type="compositionally biased region" description="Polar residues" evidence="12">
    <location>
        <begin position="351"/>
        <end position="364"/>
    </location>
</feature>
<name>A0A7R8WLC6_9CRUS</name>
<feature type="region of interest" description="Disordered" evidence="12">
    <location>
        <begin position="1128"/>
        <end position="1155"/>
    </location>
</feature>
<evidence type="ECO:0000256" key="2">
    <source>
        <dbReference type="ARBA" id="ARBA00009405"/>
    </source>
</evidence>
<dbReference type="PANTHER" id="PTHR42738:SF7">
    <property type="entry name" value="HYDROXYMETHYLGLUTARYL-COA LYASE"/>
    <property type="match status" value="1"/>
</dbReference>
<dbReference type="InterPro" id="IPR035437">
    <property type="entry name" value="SNase_OB-fold_sf"/>
</dbReference>
<dbReference type="GO" id="GO:0005737">
    <property type="term" value="C:cytoplasm"/>
    <property type="evidence" value="ECO:0007669"/>
    <property type="project" value="UniProtKB-ARBA"/>
</dbReference>
<feature type="compositionally biased region" description="Basic and acidic residues" evidence="12">
    <location>
        <begin position="389"/>
        <end position="431"/>
    </location>
</feature>
<dbReference type="Gene3D" id="2.30.30.140">
    <property type="match status" value="2"/>
</dbReference>
<feature type="compositionally biased region" description="Basic and acidic residues" evidence="12">
    <location>
        <begin position="365"/>
        <end position="376"/>
    </location>
</feature>
<feature type="coiled-coil region" evidence="11">
    <location>
        <begin position="191"/>
        <end position="218"/>
    </location>
</feature>
<dbReference type="PANTHER" id="PTHR42738">
    <property type="entry name" value="HYDROXYMETHYLGLUTARYL-COA LYASE"/>
    <property type="match status" value="1"/>
</dbReference>
<keyword evidence="5" id="KW-0479">Metal-binding</keyword>
<feature type="compositionally biased region" description="Pro residues" evidence="12">
    <location>
        <begin position="978"/>
        <end position="994"/>
    </location>
</feature>
<feature type="region of interest" description="Disordered" evidence="12">
    <location>
        <begin position="1056"/>
        <end position="1094"/>
    </location>
</feature>
<comment type="function">
    <text evidence="9">Catalyzes the synthesis of dihydrouridine, a modified base, in various RNAs, such as tRNAs, mRNAs and some long non-coding RNAs (lncRNAs). Mainly modifies the uridine in position 47 (U47) in the D-loop of most cytoplasmic tRNAs. Also able to mediate the formation of dihydrouridine in some mRNAs, thereby regulating their translation.</text>
</comment>
<feature type="compositionally biased region" description="Acidic residues" evidence="12">
    <location>
        <begin position="272"/>
        <end position="283"/>
    </location>
</feature>
<dbReference type="PROSITE" id="PS50991">
    <property type="entry name" value="PYR_CT"/>
    <property type="match status" value="1"/>
</dbReference>
<feature type="compositionally biased region" description="Basic and acidic residues" evidence="12">
    <location>
        <begin position="1128"/>
        <end position="1138"/>
    </location>
</feature>
<evidence type="ECO:0000256" key="10">
    <source>
        <dbReference type="ARBA" id="ARBA00049877"/>
    </source>
</evidence>
<feature type="region of interest" description="Disordered" evidence="12">
    <location>
        <begin position="389"/>
        <end position="688"/>
    </location>
</feature>
<dbReference type="EMBL" id="OB663193">
    <property type="protein sequence ID" value="CAD7231102.1"/>
    <property type="molecule type" value="Genomic_DNA"/>
</dbReference>
<evidence type="ECO:0000313" key="13">
    <source>
        <dbReference type="EMBL" id="CAD7231102.1"/>
    </source>
</evidence>
<dbReference type="InterPro" id="IPR000571">
    <property type="entry name" value="Znf_CCCH"/>
</dbReference>
<comment type="similarity">
    <text evidence="2">Belongs to the HMG-CoA lyase family.</text>
</comment>
<dbReference type="Gene3D" id="3.20.20.70">
    <property type="entry name" value="Aldolase class I"/>
    <property type="match status" value="1"/>
</dbReference>
<evidence type="ECO:0000256" key="11">
    <source>
        <dbReference type="SAM" id="Coils"/>
    </source>
</evidence>
<dbReference type="SMART" id="SM00356">
    <property type="entry name" value="ZnF_C3H1"/>
    <property type="match status" value="1"/>
</dbReference>
<feature type="region of interest" description="Disordered" evidence="12">
    <location>
        <begin position="270"/>
        <end position="315"/>
    </location>
</feature>
<evidence type="ECO:0000256" key="9">
    <source>
        <dbReference type="ARBA" id="ARBA00045365"/>
    </source>
</evidence>
<feature type="region of interest" description="Disordered" evidence="12">
    <location>
        <begin position="972"/>
        <end position="1043"/>
    </location>
</feature>
<dbReference type="SMART" id="SM00333">
    <property type="entry name" value="TUDOR"/>
    <property type="match status" value="2"/>
</dbReference>
<evidence type="ECO:0000256" key="6">
    <source>
        <dbReference type="ARBA" id="ARBA00023239"/>
    </source>
</evidence>
<dbReference type="InterPro" id="IPR043594">
    <property type="entry name" value="HMGL"/>
</dbReference>
<sequence length="1739" mass="197041">MDRAPSDGVKVRGYVSCIAGCPYEGPIPEEKVLDVTCRLLDMGCYEVSLGDTIGVATPSKILRILEVLLARLPPELLALHCHDTYGMSIANIFAGLTMGISTFDSSVSGLGGCPYAKGASGNAATEDLLYLLQGLGIFVEGGPVNLEQVVEAGRWISDILGRENGSKVGKAFKCNAVMSVVSSAVPSARKRAEAEAFKKRLRERLQEAVQVRDELISIIKDETDQVFQKVENWLALEDPRKVLKHFQSTSAMLTSERDRLDVMRVRWTAEEGGSDESDDEENIKEERTNEFVRSLTTRQISEDRKSSGNSSRIGGGLGYSVAGTDVLGAGPFDLHAAVSIPQLFQSPQWENFRQGRSATGGSRDSSMKEWATKEVEDWAEHERQYYEAQMREEERKRIQDQKDQEEQQRFQHQVDEMEKKERAEKRRKIEQEQTEASAKMWQEEERRMALEEEERKKKELEEERRKKEVEEEQERIRKAVEEKQKLMEEEQKRRNAQEEEKKRKAEEEERRRKEMEEEEKRRKAVEEEEKRKKAVEEEEKRRQAVEEEEKRRKAVEEEEKRKKAVEEEEKRRKAVEEEEKRKALEEEEKQRKALEEQENRKAQEEEEKRRKAVEDEEKRRKAVEKDEKRRAAQEEEEKQRKAQEEKEKRNKAQKEEEERRRVQEKEEERRQAEEKETLEEFGEDQDTAAKWEEYNEELERVVEYTAESGAAGDGDTVTTVPDPPKWDVKMVRVVELTTIATSFYVRLVENEPVVEKLDQDMISHYLGSPIPPCESIKLGDIGVAPFREGYFRAKVESLDAENQVLHVYFIDYGNSDEVRYDQFFPLPSAYASIPPLVEKVFLYHVHEVSSRDFLKALIPLVSNKELRARRVLDIPDDPEKGIPVDLYHSSVGCIHSILIQKGVAVERSQHPPTKVPSHVQLPTIPPAALAAPFAYGVGPPPGLPIPQHVQMPQHVQVVSPLMEMPPPVVPLPMHRTIGPPPGLPHPHPPPPPRPSDASLNPNASSYVPSQPFLADGSVDRPVGSNAKPVTVSSTGSPMSLSQVSSRYSSSISSASQPVSVSETSPAKEAPPTATIASSSSSSKRKSYTSLDLRRKKAAGERDLSLMTRETVDLLDQYKLFRSPKKAEECREALERNDTPKPSPKPSQYPVPQLAGPDPEEKIFYYFSDLEAQPGVYDDLARCEVHVLTAGTAGAENSLAEITVRPHSWDAAYAALCDALKGLLATNPMLVKNETIVNRESLVLGRINGKLLRGVIDNMEALSDDVDTDGHVVLNEVALLEVFFFDEGFSRLVEPDEILPFDSRFRSFPAMSFNVCLYGLSPPAVAWPLLCKEKFLDKCNTFQSIGFRLKDGPTTDNPIPVIFFGMNPGETPVNLNVWMVKEHFAFVQKDVDPCLYRPWDELGPEDPPVAKQRIESQLQGSDPMREDYESHFNRYDVGPDDAMALMTGVSESRKPFDPSEHVCRYFERNGFCREGDTCAFQHCSQEELKAKLTMKHLHFTRSVNIPEATLPGRGDVLYFTVLAVKSPSLFTVTFPLGPSDLEYNQLFDQVKVLKNFQDLPQKHLARVLNKLYDSSRFIDLTDNLDFLDYVVVRYQDHWARARFLNITSSGGLLVKCIDLGMVTTVSPTDYRPFKEELLRYPPLAYEATLADVTPLGSDGSGQHRGWSKEAVYFFTDFVKKHQEFIGTVIEIEPEGSIALQAAYLDDRGELQKLSDVLLERGLADLADVPDVRPRTSPSAS</sequence>
<evidence type="ECO:0000256" key="12">
    <source>
        <dbReference type="SAM" id="MobiDB-lite"/>
    </source>
</evidence>
<dbReference type="Gene3D" id="2.40.50.90">
    <property type="match status" value="2"/>
</dbReference>
<keyword evidence="6" id="KW-0456">Lyase</keyword>
<accession>A0A7R8WLC6</accession>
<dbReference type="Pfam" id="PF00682">
    <property type="entry name" value="HMGL-like"/>
    <property type="match status" value="1"/>
</dbReference>
<evidence type="ECO:0000256" key="1">
    <source>
        <dbReference type="ARBA" id="ARBA00005143"/>
    </source>
</evidence>
<protein>
    <recommendedName>
        <fullName evidence="4">tRNA-dihydrouridine(47) synthase [NAD(P)(+)]-like</fullName>
        <ecNumber evidence="3">4.1.3.4</ecNumber>
    </recommendedName>
    <alternativeName>
        <fullName evidence="8">mRNA-dihydrouridine synthase DUS3L</fullName>
    </alternativeName>
    <alternativeName>
        <fullName evidence="7">tRNA-dihydrouridine synthase 3-like</fullName>
    </alternativeName>
</protein>
<feature type="compositionally biased region" description="Acidic residues" evidence="12">
    <location>
        <begin position="676"/>
        <end position="686"/>
    </location>
</feature>
<feature type="region of interest" description="Disordered" evidence="12">
    <location>
        <begin position="351"/>
        <end position="376"/>
    </location>
</feature>
<organism evidence="13">
    <name type="scientific">Cyprideis torosa</name>
    <dbReference type="NCBI Taxonomy" id="163714"/>
    <lineage>
        <taxon>Eukaryota</taxon>
        <taxon>Metazoa</taxon>
        <taxon>Ecdysozoa</taxon>
        <taxon>Arthropoda</taxon>
        <taxon>Crustacea</taxon>
        <taxon>Oligostraca</taxon>
        <taxon>Ostracoda</taxon>
        <taxon>Podocopa</taxon>
        <taxon>Podocopida</taxon>
        <taxon>Cytherocopina</taxon>
        <taxon>Cytheroidea</taxon>
        <taxon>Cytherideidae</taxon>
        <taxon>Cyprideis</taxon>
    </lineage>
</organism>
<proteinExistence type="inferred from homology"/>
<evidence type="ECO:0000256" key="5">
    <source>
        <dbReference type="ARBA" id="ARBA00022723"/>
    </source>
</evidence>
<dbReference type="SUPFAM" id="SSF51569">
    <property type="entry name" value="Aldolase"/>
    <property type="match status" value="1"/>
</dbReference>
<evidence type="ECO:0000256" key="7">
    <source>
        <dbReference type="ARBA" id="ARBA00030416"/>
    </source>
</evidence>
<dbReference type="EC" id="4.1.3.4" evidence="3"/>
<dbReference type="GO" id="GO:0004419">
    <property type="term" value="F:hydroxymethylglutaryl-CoA lyase activity"/>
    <property type="evidence" value="ECO:0007669"/>
    <property type="project" value="UniProtKB-EC"/>
</dbReference>
<feature type="compositionally biased region" description="Polar residues" evidence="12">
    <location>
        <begin position="997"/>
        <end position="1008"/>
    </location>
</feature>